<accession>A0AAD9GDK2</accession>
<dbReference type="GO" id="GO:0005737">
    <property type="term" value="C:cytoplasm"/>
    <property type="evidence" value="ECO:0007669"/>
    <property type="project" value="TreeGrafter"/>
</dbReference>
<feature type="domain" description="SRR1-like" evidence="2">
    <location>
        <begin position="76"/>
        <end position="238"/>
    </location>
</feature>
<dbReference type="PANTHER" id="PTHR28626:SF3">
    <property type="entry name" value="SRR1-LIKE PROTEIN"/>
    <property type="match status" value="1"/>
</dbReference>
<dbReference type="Proteomes" id="UP001195914">
    <property type="component" value="Unassembled WGS sequence"/>
</dbReference>
<comment type="similarity">
    <text evidence="1">Belongs to the SRR1 family.</text>
</comment>
<gene>
    <name evidence="3" type="ORF">X943_003421</name>
</gene>
<comment type="caution">
    <text evidence="3">The sequence shown here is derived from an EMBL/GenBank/DDBJ whole genome shotgun (WGS) entry which is preliminary data.</text>
</comment>
<evidence type="ECO:0000313" key="3">
    <source>
        <dbReference type="EMBL" id="KAK1936432.1"/>
    </source>
</evidence>
<dbReference type="Pfam" id="PF07985">
    <property type="entry name" value="SRR1"/>
    <property type="match status" value="1"/>
</dbReference>
<dbReference type="InterPro" id="IPR040044">
    <property type="entry name" value="SRR1L"/>
</dbReference>
<dbReference type="EMBL" id="JAHBMH010000044">
    <property type="protein sequence ID" value="KAK1936432.1"/>
    <property type="molecule type" value="Genomic_DNA"/>
</dbReference>
<evidence type="ECO:0000256" key="1">
    <source>
        <dbReference type="ARBA" id="ARBA00009856"/>
    </source>
</evidence>
<dbReference type="PANTHER" id="PTHR28626">
    <property type="entry name" value="SRR1-LIKE PROTEIN"/>
    <property type="match status" value="1"/>
</dbReference>
<keyword evidence="4" id="KW-1185">Reference proteome</keyword>
<sequence>MNNGSDGDGWIYVHGRRPLRRVTTSIHRSVVVDEAVCRAARNQVIRAVTQASIEAREFLVVLFRKLSRTVCRSSGWRIIALGLGSPTALSMPLIRSFCYQLAVCLIVREIFGVEHVDIFDPIMDANDEEICRSLLDEYRPNISGLRSLCNPLGKSEWNYNTESDRASAPGIVLWMPHCEVELYKTVLLGLEAGRDPLASAKALSGRQPQSPPIHCDLSNVIVIGNSLTSYSGENKLPGHIVERVVETALPDFPPFHQAFSDSYITAFRTM</sequence>
<dbReference type="InterPro" id="IPR012942">
    <property type="entry name" value="SRR1-like"/>
</dbReference>
<dbReference type="AlphaFoldDB" id="A0AAD9GDK2"/>
<evidence type="ECO:0000259" key="2">
    <source>
        <dbReference type="Pfam" id="PF07985"/>
    </source>
</evidence>
<dbReference type="GO" id="GO:0005634">
    <property type="term" value="C:nucleus"/>
    <property type="evidence" value="ECO:0007669"/>
    <property type="project" value="TreeGrafter"/>
</dbReference>
<protein>
    <recommendedName>
        <fullName evidence="2">SRR1-like domain-containing protein</fullName>
    </recommendedName>
</protein>
<evidence type="ECO:0000313" key="4">
    <source>
        <dbReference type="Proteomes" id="UP001195914"/>
    </source>
</evidence>
<name>A0AAD9GDK2_BABDI</name>
<reference evidence="3" key="1">
    <citation type="journal article" date="2014" name="Nucleic Acids Res.">
        <title>The evolutionary dynamics of variant antigen genes in Babesia reveal a history of genomic innovation underlying host-parasite interaction.</title>
        <authorList>
            <person name="Jackson A.P."/>
            <person name="Otto T.D."/>
            <person name="Darby A."/>
            <person name="Ramaprasad A."/>
            <person name="Xia D."/>
            <person name="Echaide I.E."/>
            <person name="Farber M."/>
            <person name="Gahlot S."/>
            <person name="Gamble J."/>
            <person name="Gupta D."/>
            <person name="Gupta Y."/>
            <person name="Jackson L."/>
            <person name="Malandrin L."/>
            <person name="Malas T.B."/>
            <person name="Moussa E."/>
            <person name="Nair M."/>
            <person name="Reid A.J."/>
            <person name="Sanders M."/>
            <person name="Sharma J."/>
            <person name="Tracey A."/>
            <person name="Quail M.A."/>
            <person name="Weir W."/>
            <person name="Wastling J.M."/>
            <person name="Hall N."/>
            <person name="Willadsen P."/>
            <person name="Lingelbach K."/>
            <person name="Shiels B."/>
            <person name="Tait A."/>
            <person name="Berriman M."/>
            <person name="Allred D.R."/>
            <person name="Pain A."/>
        </authorList>
    </citation>
    <scope>NUCLEOTIDE SEQUENCE</scope>
    <source>
        <strain evidence="3">1802A</strain>
    </source>
</reference>
<proteinExistence type="inferred from homology"/>
<organism evidence="3 4">
    <name type="scientific">Babesia divergens</name>
    <dbReference type="NCBI Taxonomy" id="32595"/>
    <lineage>
        <taxon>Eukaryota</taxon>
        <taxon>Sar</taxon>
        <taxon>Alveolata</taxon>
        <taxon>Apicomplexa</taxon>
        <taxon>Aconoidasida</taxon>
        <taxon>Piroplasmida</taxon>
        <taxon>Babesiidae</taxon>
        <taxon>Babesia</taxon>
    </lineage>
</organism>
<reference evidence="3" key="2">
    <citation type="submission" date="2021-05" db="EMBL/GenBank/DDBJ databases">
        <authorList>
            <person name="Pain A."/>
        </authorList>
    </citation>
    <scope>NUCLEOTIDE SEQUENCE</scope>
    <source>
        <strain evidence="3">1802A</strain>
    </source>
</reference>